<dbReference type="InterPro" id="IPR002110">
    <property type="entry name" value="Ankyrin_rpt"/>
</dbReference>
<dbReference type="OrthoDB" id="432281at2759"/>
<dbReference type="WBParaSite" id="EVEC_0001302801-mRNA-1">
    <property type="protein sequence ID" value="EVEC_0001302801-mRNA-1"/>
    <property type="gene ID" value="EVEC_0001302801"/>
</dbReference>
<proteinExistence type="predicted"/>
<dbReference type="InterPro" id="IPR036770">
    <property type="entry name" value="Ankyrin_rpt-contain_sf"/>
</dbReference>
<dbReference type="SUPFAM" id="SSF48403">
    <property type="entry name" value="Ankyrin repeat"/>
    <property type="match status" value="1"/>
</dbReference>
<dbReference type="Proteomes" id="UP000274131">
    <property type="component" value="Unassembled WGS sequence"/>
</dbReference>
<dbReference type="AlphaFoldDB" id="A0A0N4VPU4"/>
<dbReference type="Pfam" id="PF05186">
    <property type="entry name" value="Dpy-30"/>
    <property type="match status" value="1"/>
</dbReference>
<gene>
    <name evidence="3" type="ORF">EVEC_LOCUS12190</name>
</gene>
<dbReference type="PANTHER" id="PTHR24172">
    <property type="entry name" value="ANK_REP_REGION DOMAIN-CONTAINING PROTEIN"/>
    <property type="match status" value="1"/>
</dbReference>
<reference evidence="3 4" key="2">
    <citation type="submission" date="2018-10" db="EMBL/GenBank/DDBJ databases">
        <authorList>
            <consortium name="Pathogen Informatics"/>
        </authorList>
    </citation>
    <scope>NUCLEOTIDE SEQUENCE [LARGE SCALE GENOMIC DNA]</scope>
</reference>
<dbReference type="EMBL" id="UXUI01013701">
    <property type="protein sequence ID" value="VDD97439.1"/>
    <property type="molecule type" value="Genomic_DNA"/>
</dbReference>
<reference evidence="5" key="1">
    <citation type="submission" date="2017-02" db="UniProtKB">
        <authorList>
            <consortium name="WormBaseParasite"/>
        </authorList>
    </citation>
    <scope>IDENTIFICATION</scope>
</reference>
<evidence type="ECO:0000256" key="2">
    <source>
        <dbReference type="SAM" id="MobiDB-lite"/>
    </source>
</evidence>
<evidence type="ECO:0000313" key="4">
    <source>
        <dbReference type="Proteomes" id="UP000274131"/>
    </source>
</evidence>
<evidence type="ECO:0000313" key="5">
    <source>
        <dbReference type="WBParaSite" id="EVEC_0001302801-mRNA-1"/>
    </source>
</evidence>
<dbReference type="PANTHER" id="PTHR24172:SF4">
    <property type="entry name" value="ANK_REP_REGION DOMAIN-CONTAINING PROTEIN"/>
    <property type="match status" value="1"/>
</dbReference>
<protein>
    <submittedName>
        <fullName evidence="5">ANK_REP_REGION domain-containing protein</fullName>
    </submittedName>
</protein>
<dbReference type="Pfam" id="PF12796">
    <property type="entry name" value="Ank_2"/>
    <property type="match status" value="1"/>
</dbReference>
<name>A0A0N4VPU4_ENTVE</name>
<accession>A0A0N4VPU4</accession>
<dbReference type="Gene3D" id="1.20.890.10">
    <property type="entry name" value="cAMP-dependent protein kinase regulatory subunit, dimerization-anchoring domain"/>
    <property type="match status" value="1"/>
</dbReference>
<evidence type="ECO:0000313" key="3">
    <source>
        <dbReference type="EMBL" id="VDD97439.1"/>
    </source>
</evidence>
<feature type="region of interest" description="Disordered" evidence="2">
    <location>
        <begin position="191"/>
        <end position="230"/>
    </location>
</feature>
<sequence>MDKSTILKQLSHSRVAPSYMESNIEQWLRDGNVGKLEQLLVSGCGDMLLHRTTKNADSVAFLEHLPEMLAEIDTVHQAVKEGNLENIKKLITSKKAALARDRYGCTPLHNAIVFEQTEIIRYIAANFSSVLNAPDYNKRTPMHYAAAARDGGHYMKILNKAGADPLAIDNEGRIPDYYRRNAVIDLKVMKERSNEKEAAPDDDSDDESMSHSLQSLESNSVADGGYHDDDEDVDRRKFEKFVQERIDIPLTDNGLYLTRTVLPQLTNALVELLLRRPADPLAFITDWFVQHREEESSHTI</sequence>
<dbReference type="PROSITE" id="PS50088">
    <property type="entry name" value="ANK_REPEAT"/>
    <property type="match status" value="1"/>
</dbReference>
<dbReference type="InterPro" id="IPR049630">
    <property type="entry name" value="DYDC-like_DD"/>
</dbReference>
<dbReference type="CDD" id="cd22966">
    <property type="entry name" value="DD_DYDC-like"/>
    <property type="match status" value="1"/>
</dbReference>
<dbReference type="STRING" id="51028.A0A0N4VPU4"/>
<dbReference type="SMART" id="SM00248">
    <property type="entry name" value="ANK"/>
    <property type="match status" value="2"/>
</dbReference>
<feature type="repeat" description="ANK" evidence="1">
    <location>
        <begin position="137"/>
        <end position="170"/>
    </location>
</feature>
<keyword evidence="1" id="KW-0040">ANK repeat</keyword>
<dbReference type="Gene3D" id="1.25.40.20">
    <property type="entry name" value="Ankyrin repeat-containing domain"/>
    <property type="match status" value="1"/>
</dbReference>
<evidence type="ECO:0000256" key="1">
    <source>
        <dbReference type="PROSITE-ProRule" id="PRU00023"/>
    </source>
</evidence>
<organism evidence="5">
    <name type="scientific">Enterobius vermicularis</name>
    <name type="common">Human pinworm</name>
    <dbReference type="NCBI Taxonomy" id="51028"/>
    <lineage>
        <taxon>Eukaryota</taxon>
        <taxon>Metazoa</taxon>
        <taxon>Ecdysozoa</taxon>
        <taxon>Nematoda</taxon>
        <taxon>Chromadorea</taxon>
        <taxon>Rhabditida</taxon>
        <taxon>Spirurina</taxon>
        <taxon>Oxyuridomorpha</taxon>
        <taxon>Oxyuroidea</taxon>
        <taxon>Oxyuridae</taxon>
        <taxon>Enterobius</taxon>
    </lineage>
</organism>
<dbReference type="InterPro" id="IPR007858">
    <property type="entry name" value="Dpy-30_motif"/>
</dbReference>
<keyword evidence="4" id="KW-1185">Reference proteome</keyword>